<sequence length="91" mass="9544">MFLALPAAATRCVAVAAQASVRPERSPERDARVVGRPLGQSLVPPQILRGSIDDPLVSAGTAQIEGGKKGKAETFPESICAGVDFPYARVR</sequence>
<keyword evidence="2" id="KW-1185">Reference proteome</keyword>
<accession>A0A8J5TL40</accession>
<protein>
    <submittedName>
        <fullName evidence="1">Uncharacterized protein</fullName>
    </submittedName>
</protein>
<evidence type="ECO:0000313" key="1">
    <source>
        <dbReference type="EMBL" id="KAG8082716.1"/>
    </source>
</evidence>
<organism evidence="1 2">
    <name type="scientific">Zizania palustris</name>
    <name type="common">Northern wild rice</name>
    <dbReference type="NCBI Taxonomy" id="103762"/>
    <lineage>
        <taxon>Eukaryota</taxon>
        <taxon>Viridiplantae</taxon>
        <taxon>Streptophyta</taxon>
        <taxon>Embryophyta</taxon>
        <taxon>Tracheophyta</taxon>
        <taxon>Spermatophyta</taxon>
        <taxon>Magnoliopsida</taxon>
        <taxon>Liliopsida</taxon>
        <taxon>Poales</taxon>
        <taxon>Poaceae</taxon>
        <taxon>BOP clade</taxon>
        <taxon>Oryzoideae</taxon>
        <taxon>Oryzeae</taxon>
        <taxon>Zizaniinae</taxon>
        <taxon>Zizania</taxon>
    </lineage>
</organism>
<dbReference type="EMBL" id="JAAALK010000086">
    <property type="protein sequence ID" value="KAG8082716.1"/>
    <property type="molecule type" value="Genomic_DNA"/>
</dbReference>
<proteinExistence type="predicted"/>
<evidence type="ECO:0000313" key="2">
    <source>
        <dbReference type="Proteomes" id="UP000729402"/>
    </source>
</evidence>
<name>A0A8J5TL40_ZIZPA</name>
<reference evidence="1" key="1">
    <citation type="journal article" date="2021" name="bioRxiv">
        <title>Whole Genome Assembly and Annotation of Northern Wild Rice, Zizania palustris L., Supports a Whole Genome Duplication in the Zizania Genus.</title>
        <authorList>
            <person name="Haas M."/>
            <person name="Kono T."/>
            <person name="Macchietto M."/>
            <person name="Millas R."/>
            <person name="McGilp L."/>
            <person name="Shao M."/>
            <person name="Duquette J."/>
            <person name="Hirsch C.N."/>
            <person name="Kimball J."/>
        </authorList>
    </citation>
    <scope>NUCLEOTIDE SEQUENCE</scope>
    <source>
        <tissue evidence="1">Fresh leaf tissue</tissue>
    </source>
</reference>
<dbReference type="AlphaFoldDB" id="A0A8J5TL40"/>
<dbReference type="Proteomes" id="UP000729402">
    <property type="component" value="Unassembled WGS sequence"/>
</dbReference>
<gene>
    <name evidence="1" type="ORF">GUJ93_ZPchr0014g46880</name>
</gene>
<comment type="caution">
    <text evidence="1">The sequence shown here is derived from an EMBL/GenBank/DDBJ whole genome shotgun (WGS) entry which is preliminary data.</text>
</comment>
<reference evidence="1" key="2">
    <citation type="submission" date="2021-02" db="EMBL/GenBank/DDBJ databases">
        <authorList>
            <person name="Kimball J.A."/>
            <person name="Haas M.W."/>
            <person name="Macchietto M."/>
            <person name="Kono T."/>
            <person name="Duquette J."/>
            <person name="Shao M."/>
        </authorList>
    </citation>
    <scope>NUCLEOTIDE SEQUENCE</scope>
    <source>
        <tissue evidence="1">Fresh leaf tissue</tissue>
    </source>
</reference>